<comment type="similarity">
    <text evidence="1">Belongs to the NAD(P)H dehydrogenase (quinone) family.</text>
</comment>
<dbReference type="Pfam" id="PF02525">
    <property type="entry name" value="Flavodoxin_2"/>
    <property type="match status" value="1"/>
</dbReference>
<feature type="domain" description="Flavodoxin-like fold" evidence="3">
    <location>
        <begin position="1"/>
        <end position="190"/>
    </location>
</feature>
<organism evidence="4 5">
    <name type="scientific">Burkholderia pseudomultivorans</name>
    <dbReference type="NCBI Taxonomy" id="1207504"/>
    <lineage>
        <taxon>Bacteria</taxon>
        <taxon>Pseudomonadati</taxon>
        <taxon>Pseudomonadota</taxon>
        <taxon>Betaproteobacteria</taxon>
        <taxon>Burkholderiales</taxon>
        <taxon>Burkholderiaceae</taxon>
        <taxon>Burkholderia</taxon>
        <taxon>Burkholderia cepacia complex</taxon>
    </lineage>
</organism>
<comment type="caution">
    <text evidence="4">The sequence shown here is derived from an EMBL/GenBank/DDBJ whole genome shotgun (WGS) entry which is preliminary data.</text>
</comment>
<gene>
    <name evidence="4" type="ORF">WT56_33430</name>
</gene>
<name>A0A132E5L2_9BURK</name>
<accession>A0A132E5L2</accession>
<dbReference type="OrthoDB" id="9798454at2"/>
<dbReference type="Gene3D" id="3.40.50.360">
    <property type="match status" value="1"/>
</dbReference>
<dbReference type="AlphaFoldDB" id="A0A132E5L2"/>
<dbReference type="GO" id="GO:0005829">
    <property type="term" value="C:cytosol"/>
    <property type="evidence" value="ECO:0007669"/>
    <property type="project" value="TreeGrafter"/>
</dbReference>
<dbReference type="PANTHER" id="PTHR10204:SF34">
    <property type="entry name" value="NAD(P)H DEHYDROGENASE [QUINONE] 1 ISOFORM 1"/>
    <property type="match status" value="1"/>
</dbReference>
<dbReference type="Proteomes" id="UP000062912">
    <property type="component" value="Unassembled WGS sequence"/>
</dbReference>
<dbReference type="SUPFAM" id="SSF52218">
    <property type="entry name" value="Flavoproteins"/>
    <property type="match status" value="1"/>
</dbReference>
<sequence>MNTLIVHCHPEARSFNAALRDTAAQAMRDLGHDVDVSDLYAEGFDPVEAPRHYRHRANAEVFSALVEQRHASTHGTLPDDIRREIARLEKADLVVLQFPLWWHAPPAMLKGWFDRVFVNGGLYSGSRRYDRGYFRGRRAICSVTTGAPAATFGPGGRGGDIDLLLWPLHYSLHYMGYDVLEPVLAHGVQDARGGYRYQEDAALVASLSAHRAQLARRLANWRTDTPLRFPGWDDWDEHGMLKPERTDVLAPFGRRS</sequence>
<evidence type="ECO:0000313" key="4">
    <source>
        <dbReference type="EMBL" id="KWF16662.1"/>
    </source>
</evidence>
<evidence type="ECO:0000259" key="3">
    <source>
        <dbReference type="Pfam" id="PF02525"/>
    </source>
</evidence>
<protein>
    <submittedName>
        <fullName evidence="4">NADPH quinone oxidoreductase</fullName>
    </submittedName>
</protein>
<evidence type="ECO:0000256" key="2">
    <source>
        <dbReference type="ARBA" id="ARBA00023002"/>
    </source>
</evidence>
<keyword evidence="2" id="KW-0560">Oxidoreductase</keyword>
<dbReference type="InterPro" id="IPR051545">
    <property type="entry name" value="NAD(P)H_dehydrogenase_qn"/>
</dbReference>
<evidence type="ECO:0000313" key="5">
    <source>
        <dbReference type="Proteomes" id="UP000062912"/>
    </source>
</evidence>
<dbReference type="RefSeq" id="WP_060247382.1">
    <property type="nucleotide sequence ID" value="NZ_LPJR01000096.1"/>
</dbReference>
<dbReference type="InterPro" id="IPR003680">
    <property type="entry name" value="Flavodoxin_fold"/>
</dbReference>
<proteinExistence type="inferred from homology"/>
<dbReference type="PANTHER" id="PTHR10204">
    <property type="entry name" value="NAD P H OXIDOREDUCTASE-RELATED"/>
    <property type="match status" value="1"/>
</dbReference>
<dbReference type="EMBL" id="LPJR01000096">
    <property type="protein sequence ID" value="KWF16662.1"/>
    <property type="molecule type" value="Genomic_DNA"/>
</dbReference>
<dbReference type="InterPro" id="IPR029039">
    <property type="entry name" value="Flavoprotein-like_sf"/>
</dbReference>
<evidence type="ECO:0000256" key="1">
    <source>
        <dbReference type="ARBA" id="ARBA00006252"/>
    </source>
</evidence>
<reference evidence="4 5" key="1">
    <citation type="submission" date="2015-11" db="EMBL/GenBank/DDBJ databases">
        <title>Expanding the genomic diversity of Burkholderia species for the development of highly accurate diagnostics.</title>
        <authorList>
            <person name="Sahl J."/>
            <person name="Keim P."/>
            <person name="Wagner D."/>
        </authorList>
    </citation>
    <scope>NUCLEOTIDE SEQUENCE [LARGE SCALE GENOMIC DNA]</scope>
    <source>
        <strain evidence="4 5">MSMB368WGS</strain>
    </source>
</reference>
<dbReference type="GO" id="GO:0003955">
    <property type="term" value="F:NAD(P)H dehydrogenase (quinone) activity"/>
    <property type="evidence" value="ECO:0007669"/>
    <property type="project" value="TreeGrafter"/>
</dbReference>